<dbReference type="RefSeq" id="XP_018834814.1">
    <property type="nucleotide sequence ID" value="XM_018979269.2"/>
</dbReference>
<dbReference type="Gramene" id="Jr10_00870_p1">
    <property type="protein sequence ID" value="cds.Jr10_00870_p1"/>
    <property type="gene ID" value="Jr10_00870"/>
</dbReference>
<dbReference type="KEGG" id="jre:109001828"/>
<dbReference type="PROSITE" id="PS51934">
    <property type="entry name" value="LRAT"/>
    <property type="match status" value="1"/>
</dbReference>
<organism evidence="1 2">
    <name type="scientific">Juglans regia</name>
    <name type="common">English walnut</name>
    <dbReference type="NCBI Taxonomy" id="51240"/>
    <lineage>
        <taxon>Eukaryota</taxon>
        <taxon>Viridiplantae</taxon>
        <taxon>Streptophyta</taxon>
        <taxon>Embryophyta</taxon>
        <taxon>Tracheophyta</taxon>
        <taxon>Spermatophyta</taxon>
        <taxon>Magnoliopsida</taxon>
        <taxon>eudicotyledons</taxon>
        <taxon>Gunneridae</taxon>
        <taxon>Pentapetalae</taxon>
        <taxon>rosids</taxon>
        <taxon>fabids</taxon>
        <taxon>Fagales</taxon>
        <taxon>Juglandaceae</taxon>
        <taxon>Juglans</taxon>
    </lineage>
</organism>
<keyword evidence="1" id="KW-1185">Reference proteome</keyword>
<accession>A0A2I4FT38</accession>
<evidence type="ECO:0000313" key="2">
    <source>
        <dbReference type="RefSeq" id="XP_018834814.1"/>
    </source>
</evidence>
<dbReference type="InterPro" id="IPR007053">
    <property type="entry name" value="LRAT_dom"/>
</dbReference>
<dbReference type="Pfam" id="PF04970">
    <property type="entry name" value="LRAT"/>
    <property type="match status" value="1"/>
</dbReference>
<dbReference type="PANTHER" id="PTHR46137">
    <property type="entry name" value="OS05G0310600 PROTEIN"/>
    <property type="match status" value="1"/>
</dbReference>
<dbReference type="GeneID" id="109001828"/>
<reference evidence="2" key="1">
    <citation type="submission" date="2025-08" db="UniProtKB">
        <authorList>
            <consortium name="RefSeq"/>
        </authorList>
    </citation>
    <scope>IDENTIFICATION</scope>
    <source>
        <tissue evidence="2">Leaves</tissue>
    </source>
</reference>
<sequence>MGVLSNKIERENLKPGDHIYSWRHAYIYAHHGIYVGEGNVIHFTSDPGQNSGKGTVVDRISVSSASSSRPMDNPCPICGDQSNLNGVITSCLDCFLSGGNLYLFEYGVTRSFFLAQVRGSTCTLASSDPPEDVIHRAKYLLQNGFGSYDIFKNNCVDFAIYCKTGLLVIGSISVGRSRQVASFLVAAAMAVISNPITYLTTSFSIYCVARYYSDIGVRSDVEKVAVESLVEMFKRG</sequence>
<proteinExistence type="predicted"/>
<dbReference type="PANTHER" id="PTHR46137:SF3">
    <property type="entry name" value="OS05G0310600 PROTEIN"/>
    <property type="match status" value="1"/>
</dbReference>
<dbReference type="Gene3D" id="3.90.1720.10">
    <property type="entry name" value="endopeptidase domain like (from Nostoc punctiforme)"/>
    <property type="match status" value="1"/>
</dbReference>
<gene>
    <name evidence="2" type="primary">LOC109001828</name>
</gene>
<dbReference type="Proteomes" id="UP000235220">
    <property type="component" value="Chromosome 10"/>
</dbReference>
<protein>
    <submittedName>
        <fullName evidence="2">Uncharacterized protein LOC109001828</fullName>
    </submittedName>
</protein>
<dbReference type="OrthoDB" id="421951at2759"/>
<dbReference type="STRING" id="51240.A0A2I4FT38"/>
<name>A0A2I4FT38_JUGRE</name>
<evidence type="ECO:0000313" key="1">
    <source>
        <dbReference type="Proteomes" id="UP000235220"/>
    </source>
</evidence>
<dbReference type="AlphaFoldDB" id="A0A2I4FT38"/>